<dbReference type="CDD" id="cd19051">
    <property type="entry name" value="LGIC_TM_cation"/>
    <property type="match status" value="1"/>
</dbReference>
<dbReference type="CDD" id="cd18989">
    <property type="entry name" value="LGIC_ECD_cation"/>
    <property type="match status" value="1"/>
</dbReference>
<feature type="domain" description="Neurotransmitter-gated ion-channel ligand-binding" evidence="7">
    <location>
        <begin position="35"/>
        <end position="248"/>
    </location>
</feature>
<keyword evidence="4 6" id="KW-0472">Membrane</keyword>
<feature type="transmembrane region" description="Helical" evidence="6">
    <location>
        <begin position="282"/>
        <end position="299"/>
    </location>
</feature>
<dbReference type="InterPro" id="IPR006201">
    <property type="entry name" value="Neur_channel"/>
</dbReference>
<evidence type="ECO:0000256" key="1">
    <source>
        <dbReference type="ARBA" id="ARBA00004141"/>
    </source>
</evidence>
<accession>A0A9Q1CB78</accession>
<evidence type="ECO:0000256" key="2">
    <source>
        <dbReference type="ARBA" id="ARBA00022692"/>
    </source>
</evidence>
<dbReference type="Gene3D" id="2.70.170.10">
    <property type="entry name" value="Neurotransmitter-gated ion-channel ligand-binding domain"/>
    <property type="match status" value="1"/>
</dbReference>
<dbReference type="InterPro" id="IPR036734">
    <property type="entry name" value="Neur_chan_lig-bd_sf"/>
</dbReference>
<protein>
    <submittedName>
        <fullName evidence="9">Acetylcholine receptor subunit epsilon</fullName>
    </submittedName>
</protein>
<comment type="caution">
    <text evidence="9">The sequence shown here is derived from an EMBL/GenBank/DDBJ whole genome shotgun (WGS) entry which is preliminary data.</text>
</comment>
<evidence type="ECO:0000259" key="8">
    <source>
        <dbReference type="Pfam" id="PF02932"/>
    </source>
</evidence>
<dbReference type="SUPFAM" id="SSF63712">
    <property type="entry name" value="Nicotinic receptor ligand binding domain-like"/>
    <property type="match status" value="1"/>
</dbReference>
<dbReference type="InterPro" id="IPR006029">
    <property type="entry name" value="Neurotrans-gated_channel_TM"/>
</dbReference>
<evidence type="ECO:0000256" key="5">
    <source>
        <dbReference type="SAM" id="MobiDB-lite"/>
    </source>
</evidence>
<feature type="transmembrane region" description="Helical" evidence="6">
    <location>
        <begin position="250"/>
        <end position="276"/>
    </location>
</feature>
<dbReference type="GO" id="GO:0004888">
    <property type="term" value="F:transmembrane signaling receptor activity"/>
    <property type="evidence" value="ECO:0007669"/>
    <property type="project" value="InterPro"/>
</dbReference>
<dbReference type="Gene3D" id="1.20.58.390">
    <property type="entry name" value="Neurotransmitter-gated ion-channel transmembrane domain"/>
    <property type="match status" value="1"/>
</dbReference>
<dbReference type="AlphaFoldDB" id="A0A9Q1CB78"/>
<feature type="transmembrane region" description="Helical" evidence="6">
    <location>
        <begin position="436"/>
        <end position="457"/>
    </location>
</feature>
<proteinExistence type="predicted"/>
<evidence type="ECO:0000256" key="3">
    <source>
        <dbReference type="ARBA" id="ARBA00022989"/>
    </source>
</evidence>
<evidence type="ECO:0000313" key="10">
    <source>
        <dbReference type="Proteomes" id="UP001152320"/>
    </source>
</evidence>
<sequence>MDTAVYFVVLCCTVVAFLCNTGFANELRKQKAVLVKELVENYTASSKLFLRPMAGPDGVDAIFIKWIPVSVVSFNAIYQSITLRGLLTLAWKDDLLTWNPQDYGGIKHVLIPMDQIWGPNIVLNESVQYEYASVYRESEQAIVYSCGCVFWDSPVISSTFCKVGVSAFPFDRQNCDLTFFSTDYGEVHYHPLVEDYQELEREFQSLFTENGIWRMEGQPQQKCKNVRYSSLFNLTTPGVRYTLKLKREGVWFHLLTLFLPCVLLSFLSVCVFFLPVDSGEKISFMITILLALFVYQGVVSEEGPPTGTPIFAYYIVLTIFETLIAIVSTIHVIRFHFDVSWFVKFDEWVMTSVRKYTTKRRKDSDTAELREVRNGINDEQESDLGSRDHPRDHSATRGGQRGSLTMRGGTPRARLKSEKVQELLHRNRVNELDKGLAIMFFALKVLFFTGFFIFELVHALRDNPSLEEELCPSPNEALEMKLRDDCIECLNKFTWDN</sequence>
<feature type="transmembrane region" description="Helical" evidence="6">
    <location>
        <begin position="311"/>
        <end position="333"/>
    </location>
</feature>
<dbReference type="GO" id="GO:0016020">
    <property type="term" value="C:membrane"/>
    <property type="evidence" value="ECO:0007669"/>
    <property type="project" value="UniProtKB-SubCell"/>
</dbReference>
<reference evidence="9" key="1">
    <citation type="submission" date="2021-10" db="EMBL/GenBank/DDBJ databases">
        <title>Tropical sea cucumber genome reveals ecological adaptation and Cuvierian tubules defense mechanism.</title>
        <authorList>
            <person name="Chen T."/>
        </authorList>
    </citation>
    <scope>NUCLEOTIDE SEQUENCE</scope>
    <source>
        <strain evidence="9">Nanhai2018</strain>
        <tissue evidence="9">Muscle</tissue>
    </source>
</reference>
<evidence type="ECO:0000259" key="7">
    <source>
        <dbReference type="Pfam" id="PF02931"/>
    </source>
</evidence>
<dbReference type="Pfam" id="PF02932">
    <property type="entry name" value="Neur_chan_memb"/>
    <property type="match status" value="1"/>
</dbReference>
<dbReference type="OrthoDB" id="5975154at2759"/>
<dbReference type="EMBL" id="JAIZAY010000005">
    <property type="protein sequence ID" value="KAJ8041543.1"/>
    <property type="molecule type" value="Genomic_DNA"/>
</dbReference>
<feature type="transmembrane region" description="Helical" evidence="6">
    <location>
        <begin position="6"/>
        <end position="24"/>
    </location>
</feature>
<evidence type="ECO:0000256" key="6">
    <source>
        <dbReference type="SAM" id="Phobius"/>
    </source>
</evidence>
<dbReference type="InterPro" id="IPR006202">
    <property type="entry name" value="Neur_chan_lig-bd"/>
</dbReference>
<evidence type="ECO:0000313" key="9">
    <source>
        <dbReference type="EMBL" id="KAJ8041543.1"/>
    </source>
</evidence>
<gene>
    <name evidence="9" type="ORF">HOLleu_12393</name>
</gene>
<dbReference type="PANTHER" id="PTHR18945">
    <property type="entry name" value="NEUROTRANSMITTER GATED ION CHANNEL"/>
    <property type="match status" value="1"/>
</dbReference>
<dbReference type="PROSITE" id="PS00236">
    <property type="entry name" value="NEUROTR_ION_CHANNEL"/>
    <property type="match status" value="1"/>
</dbReference>
<keyword evidence="10" id="KW-1185">Reference proteome</keyword>
<comment type="subcellular location">
    <subcellularLocation>
        <location evidence="1">Membrane</location>
        <topology evidence="1">Multi-pass membrane protein</topology>
    </subcellularLocation>
</comment>
<dbReference type="InterPro" id="IPR038050">
    <property type="entry name" value="Neuro_actylchol_rec"/>
</dbReference>
<feature type="domain" description="Neurotransmitter-gated ion-channel transmembrane" evidence="8">
    <location>
        <begin position="258"/>
        <end position="414"/>
    </location>
</feature>
<dbReference type="InterPro" id="IPR018000">
    <property type="entry name" value="Neurotransmitter_ion_chnl_CS"/>
</dbReference>
<keyword evidence="3 6" id="KW-1133">Transmembrane helix</keyword>
<dbReference type="GO" id="GO:0005230">
    <property type="term" value="F:extracellular ligand-gated monoatomic ion channel activity"/>
    <property type="evidence" value="ECO:0007669"/>
    <property type="project" value="InterPro"/>
</dbReference>
<feature type="compositionally biased region" description="Basic and acidic residues" evidence="5">
    <location>
        <begin position="384"/>
        <end position="395"/>
    </location>
</feature>
<feature type="region of interest" description="Disordered" evidence="5">
    <location>
        <begin position="367"/>
        <end position="411"/>
    </location>
</feature>
<dbReference type="SUPFAM" id="SSF90112">
    <property type="entry name" value="Neurotransmitter-gated ion-channel transmembrane pore"/>
    <property type="match status" value="1"/>
</dbReference>
<evidence type="ECO:0000256" key="4">
    <source>
        <dbReference type="ARBA" id="ARBA00023136"/>
    </source>
</evidence>
<keyword evidence="9" id="KW-0675">Receptor</keyword>
<keyword evidence="2 6" id="KW-0812">Transmembrane</keyword>
<organism evidence="9 10">
    <name type="scientific">Holothuria leucospilota</name>
    <name type="common">Black long sea cucumber</name>
    <name type="synonym">Mertensiothuria leucospilota</name>
    <dbReference type="NCBI Taxonomy" id="206669"/>
    <lineage>
        <taxon>Eukaryota</taxon>
        <taxon>Metazoa</taxon>
        <taxon>Echinodermata</taxon>
        <taxon>Eleutherozoa</taxon>
        <taxon>Echinozoa</taxon>
        <taxon>Holothuroidea</taxon>
        <taxon>Aspidochirotacea</taxon>
        <taxon>Aspidochirotida</taxon>
        <taxon>Holothuriidae</taxon>
        <taxon>Holothuria</taxon>
    </lineage>
</organism>
<dbReference type="Proteomes" id="UP001152320">
    <property type="component" value="Chromosome 5"/>
</dbReference>
<name>A0A9Q1CB78_HOLLE</name>
<dbReference type="Pfam" id="PF02931">
    <property type="entry name" value="Neur_chan_LBD"/>
    <property type="match status" value="1"/>
</dbReference>
<dbReference type="InterPro" id="IPR036719">
    <property type="entry name" value="Neuro-gated_channel_TM_sf"/>
</dbReference>